<dbReference type="InterPro" id="IPR026838">
    <property type="entry name" value="YheC/D"/>
</dbReference>
<evidence type="ECO:0000313" key="1">
    <source>
        <dbReference type="EMBL" id="MFD1735474.1"/>
    </source>
</evidence>
<dbReference type="EMBL" id="JBHUEM010000003">
    <property type="protein sequence ID" value="MFD1735474.1"/>
    <property type="molecule type" value="Genomic_DNA"/>
</dbReference>
<comment type="caution">
    <text evidence="1">The sequence shown here is derived from an EMBL/GenBank/DDBJ whole genome shotgun (WGS) entry which is preliminary data.</text>
</comment>
<protein>
    <submittedName>
        <fullName evidence="1">YheC/YheD family protein</fullName>
    </submittedName>
</protein>
<dbReference type="RefSeq" id="WP_377926573.1">
    <property type="nucleotide sequence ID" value="NZ_JBHUEM010000003.1"/>
</dbReference>
<name>A0ABW4LL96_9BACI</name>
<evidence type="ECO:0000313" key="2">
    <source>
        <dbReference type="Proteomes" id="UP001597214"/>
    </source>
</evidence>
<dbReference type="Pfam" id="PF14398">
    <property type="entry name" value="ATPgrasp_YheCD"/>
    <property type="match status" value="1"/>
</dbReference>
<organism evidence="1 2">
    <name type="scientific">Bacillus salitolerans</name>
    <dbReference type="NCBI Taxonomy" id="1437434"/>
    <lineage>
        <taxon>Bacteria</taxon>
        <taxon>Bacillati</taxon>
        <taxon>Bacillota</taxon>
        <taxon>Bacilli</taxon>
        <taxon>Bacillales</taxon>
        <taxon>Bacillaceae</taxon>
        <taxon>Bacillus</taxon>
    </lineage>
</organism>
<dbReference type="SUPFAM" id="SSF56059">
    <property type="entry name" value="Glutathione synthetase ATP-binding domain-like"/>
    <property type="match status" value="1"/>
</dbReference>
<keyword evidence="2" id="KW-1185">Reference proteome</keyword>
<dbReference type="Gene3D" id="3.30.470.20">
    <property type="entry name" value="ATP-grasp fold, B domain"/>
    <property type="match status" value="1"/>
</dbReference>
<accession>A0ABW4LL96</accession>
<reference evidence="2" key="1">
    <citation type="journal article" date="2019" name="Int. J. Syst. Evol. Microbiol.">
        <title>The Global Catalogue of Microorganisms (GCM) 10K type strain sequencing project: providing services to taxonomists for standard genome sequencing and annotation.</title>
        <authorList>
            <consortium name="The Broad Institute Genomics Platform"/>
            <consortium name="The Broad Institute Genome Sequencing Center for Infectious Disease"/>
            <person name="Wu L."/>
            <person name="Ma J."/>
        </authorList>
    </citation>
    <scope>NUCLEOTIDE SEQUENCE [LARGE SCALE GENOMIC DNA]</scope>
    <source>
        <strain evidence="2">CCUG 49339</strain>
    </source>
</reference>
<sequence length="394" mass="46156">MKLVIDDNLPRNRMVLPLSMKHGFMIPDEIKFEIRFEGSSLIVGPVILLILPEYYHEISHDLLTYCEAHLHHYEEINGLFVICRNSDIHVKSKKVNGYCYVLNKNKTKRWIKGSFPYPQAVFNRAKKLEPSLYNSLYDVIGDRLFNSDFIGKWKQYQLFTKHPLTRIHLPETLNLTSRNVLDTMLSKYQMVYLKPHNSANGKGIFTIEKNRYGYKIKDTNNKTVYFKVVSKALAYLKEKGVSRQYIVQQPVPYRYNNRNVDFRFYMQKNKTKSWTSPGFAAKISTEDSINTNYQNREILLYGEDALKTLYQMNQSEIRKTVNDMFAVCKAACEVIERQGVHLGDVAFDLIIDRNHKIWLLELQIRYGRERSLPDQVFIKNMSTPIEYAKALAGF</sequence>
<dbReference type="Proteomes" id="UP001597214">
    <property type="component" value="Unassembled WGS sequence"/>
</dbReference>
<gene>
    <name evidence="1" type="ORF">ACFSCX_02755</name>
</gene>
<proteinExistence type="predicted"/>